<evidence type="ECO:0000313" key="2">
    <source>
        <dbReference type="Proteomes" id="UP000701801"/>
    </source>
</evidence>
<reference evidence="1" key="1">
    <citation type="submission" date="2021-07" db="EMBL/GenBank/DDBJ databases">
        <authorList>
            <person name="Durling M."/>
        </authorList>
    </citation>
    <scope>NUCLEOTIDE SEQUENCE</scope>
</reference>
<evidence type="ECO:0000313" key="1">
    <source>
        <dbReference type="EMBL" id="CAG8974638.1"/>
    </source>
</evidence>
<dbReference type="EMBL" id="CAJVRM010000111">
    <property type="protein sequence ID" value="CAG8974638.1"/>
    <property type="molecule type" value="Genomic_DNA"/>
</dbReference>
<accession>A0A9N9PTK8</accession>
<proteinExistence type="predicted"/>
<sequence length="102" mass="11812">MVVKAIKRASRFSAPAELFSRGGVVLEKTIIWLPDVWVYLMRKHRYVTRQLTCEIWPYNAPNIKPRRARKWTKQIFTTADDGVGTVRVPQLPLKAWWGNGAC</sequence>
<dbReference type="AlphaFoldDB" id="A0A9N9PTK8"/>
<name>A0A9N9PTK8_9HELO</name>
<keyword evidence="2" id="KW-1185">Reference proteome</keyword>
<gene>
    <name evidence="1" type="ORF">HYALB_00012106</name>
</gene>
<organism evidence="1 2">
    <name type="scientific">Hymenoscyphus albidus</name>
    <dbReference type="NCBI Taxonomy" id="595503"/>
    <lineage>
        <taxon>Eukaryota</taxon>
        <taxon>Fungi</taxon>
        <taxon>Dikarya</taxon>
        <taxon>Ascomycota</taxon>
        <taxon>Pezizomycotina</taxon>
        <taxon>Leotiomycetes</taxon>
        <taxon>Helotiales</taxon>
        <taxon>Helotiaceae</taxon>
        <taxon>Hymenoscyphus</taxon>
    </lineage>
</organism>
<protein>
    <submittedName>
        <fullName evidence="1">Uncharacterized protein</fullName>
    </submittedName>
</protein>
<dbReference type="Proteomes" id="UP000701801">
    <property type="component" value="Unassembled WGS sequence"/>
</dbReference>
<comment type="caution">
    <text evidence="1">The sequence shown here is derived from an EMBL/GenBank/DDBJ whole genome shotgun (WGS) entry which is preliminary data.</text>
</comment>